<gene>
    <name evidence="1" type="ORF">B1A_02274</name>
</gene>
<accession>T1DAE0</accession>
<proteinExistence type="predicted"/>
<comment type="caution">
    <text evidence="1">The sequence shown here is derived from an EMBL/GenBank/DDBJ whole genome shotgun (WGS) entry which is preliminary data.</text>
</comment>
<reference evidence="1" key="1">
    <citation type="submission" date="2013-08" db="EMBL/GenBank/DDBJ databases">
        <authorList>
            <person name="Mendez C."/>
            <person name="Richter M."/>
            <person name="Ferrer M."/>
            <person name="Sanchez J."/>
        </authorList>
    </citation>
    <scope>NUCLEOTIDE SEQUENCE</scope>
</reference>
<name>T1DAE0_9ZZZZ</name>
<dbReference type="EMBL" id="AUZX01001698">
    <property type="protein sequence ID" value="EQD78399.1"/>
    <property type="molecule type" value="Genomic_DNA"/>
</dbReference>
<organism evidence="1">
    <name type="scientific">mine drainage metagenome</name>
    <dbReference type="NCBI Taxonomy" id="410659"/>
    <lineage>
        <taxon>unclassified sequences</taxon>
        <taxon>metagenomes</taxon>
        <taxon>ecological metagenomes</taxon>
    </lineage>
</organism>
<dbReference type="AlphaFoldDB" id="T1DAE0"/>
<protein>
    <submittedName>
        <fullName evidence="1">HNH nuclease</fullName>
    </submittedName>
</protein>
<reference evidence="1" key="2">
    <citation type="journal article" date="2014" name="ISME J.">
        <title>Microbial stratification in low pH oxic and suboxic macroscopic growths along an acid mine drainage.</title>
        <authorList>
            <person name="Mendez-Garcia C."/>
            <person name="Mesa V."/>
            <person name="Sprenger R.R."/>
            <person name="Richter M."/>
            <person name="Diez M.S."/>
            <person name="Solano J."/>
            <person name="Bargiela R."/>
            <person name="Golyshina O.V."/>
            <person name="Manteca A."/>
            <person name="Ramos J.L."/>
            <person name="Gallego J.R."/>
            <person name="Llorente I."/>
            <person name="Martins Dos Santos V.A."/>
            <person name="Jensen O.N."/>
            <person name="Pelaez A.I."/>
            <person name="Sanchez J."/>
            <person name="Ferrer M."/>
        </authorList>
    </citation>
    <scope>NUCLEOTIDE SEQUENCE</scope>
</reference>
<evidence type="ECO:0000313" key="1">
    <source>
        <dbReference type="EMBL" id="EQD78399.1"/>
    </source>
</evidence>
<sequence>MIVNLAWSDNRWQQVSVNQKVGHSYAKGTYPPHECLNFDFRKKDNLGSAIDTSSTVHGYFQSHVTPKRFVNKGMIFFYSRSTVDHKGYIVGVYGEATLVSHWFPRGYVGFEKNEFLSNISGEVAKSTLFVDPYLTETPYKGTEKRLVGQVGFRYIKKSLALRILHDELNACKTSGNQGIAIKLNKLINDAQGLP</sequence>